<comment type="caution">
    <text evidence="3">The sequence shown here is derived from an EMBL/GenBank/DDBJ whole genome shotgun (WGS) entry which is preliminary data.</text>
</comment>
<dbReference type="InterPro" id="IPR019752">
    <property type="entry name" value="Pyrv/ketoisovalerate_OxRed_cat"/>
</dbReference>
<protein>
    <submittedName>
        <fullName evidence="3">2-oxoacid:acceptor oxidoreductase family protein</fullName>
    </submittedName>
</protein>
<dbReference type="SUPFAM" id="SSF53323">
    <property type="entry name" value="Pyruvate-ferredoxin oxidoreductase, PFOR, domain III"/>
    <property type="match status" value="1"/>
</dbReference>
<dbReference type="Gene3D" id="3.40.920.10">
    <property type="entry name" value="Pyruvate-ferredoxin oxidoreductase, PFOR, domain III"/>
    <property type="match status" value="1"/>
</dbReference>
<gene>
    <name evidence="3" type="ORF">OBO34_01995</name>
</gene>
<sequence>MRLNVRFAGAGGQGVILSSVLLAKAYGLGEDYNISQTQSYGPEARGGACKAEVVISDENIDYMKVDRADVFIAFNQMGFDRYIGTVKPDAIVLINSTLVDADNPSYYRVRATQIAEEMGKPFVINMVMLGALTKLLPKLHYPTVEEEIMNNFAASIAGMNLVAYGRGYQEMKLELLRRGELEGAMRGE</sequence>
<proteinExistence type="predicted"/>
<reference evidence="3" key="1">
    <citation type="submission" date="2022-09" db="EMBL/GenBank/DDBJ databases">
        <title>Culturomic study of gut microbiota in children with autism spectrum disorder.</title>
        <authorList>
            <person name="Efimov B.A."/>
            <person name="Chaplin A.V."/>
            <person name="Sokolova S.R."/>
            <person name="Pikina A.P."/>
            <person name="Korzhanova M."/>
            <person name="Belova V."/>
            <person name="Korostin D."/>
        </authorList>
    </citation>
    <scope>NUCLEOTIDE SEQUENCE</scope>
    <source>
        <strain evidence="3">ASD5510</strain>
    </source>
</reference>
<dbReference type="PANTHER" id="PTHR42730">
    <property type="entry name" value="2-OXOGLUTARATE SYNTHASE SUBUNIT KORC"/>
    <property type="match status" value="1"/>
</dbReference>
<dbReference type="EMBL" id="JAOSHN010000001">
    <property type="protein sequence ID" value="MCU7377120.1"/>
    <property type="molecule type" value="Genomic_DNA"/>
</dbReference>
<feature type="domain" description="Pyruvate/ketoisovalerate oxidoreductase catalytic" evidence="2">
    <location>
        <begin position="11"/>
        <end position="169"/>
    </location>
</feature>
<evidence type="ECO:0000313" key="3">
    <source>
        <dbReference type="EMBL" id="MCU7377120.1"/>
    </source>
</evidence>
<accession>A0A9J6QHY9</accession>
<dbReference type="GO" id="GO:0016903">
    <property type="term" value="F:oxidoreductase activity, acting on the aldehyde or oxo group of donors"/>
    <property type="evidence" value="ECO:0007669"/>
    <property type="project" value="InterPro"/>
</dbReference>
<dbReference type="RefSeq" id="WP_148398346.1">
    <property type="nucleotide sequence ID" value="NZ_JAJAGH010000005.1"/>
</dbReference>
<keyword evidence="4" id="KW-1185">Reference proteome</keyword>
<evidence type="ECO:0000256" key="1">
    <source>
        <dbReference type="ARBA" id="ARBA00023002"/>
    </source>
</evidence>
<organism evidence="3 4">
    <name type="scientific">Hominibacterium faecale</name>
    <dbReference type="NCBI Taxonomy" id="2839743"/>
    <lineage>
        <taxon>Bacteria</taxon>
        <taxon>Bacillati</taxon>
        <taxon>Bacillota</taxon>
        <taxon>Clostridia</taxon>
        <taxon>Peptostreptococcales</taxon>
        <taxon>Anaerovoracaceae</taxon>
        <taxon>Hominibacterium</taxon>
    </lineage>
</organism>
<dbReference type="InterPro" id="IPR052554">
    <property type="entry name" value="2-oxoglutarate_synth_KorC"/>
</dbReference>
<dbReference type="AlphaFoldDB" id="A0A9J6QHY9"/>
<dbReference type="Proteomes" id="UP001065549">
    <property type="component" value="Unassembled WGS sequence"/>
</dbReference>
<name>A0A9J6QHY9_9FIRM</name>
<keyword evidence="1" id="KW-0560">Oxidoreductase</keyword>
<evidence type="ECO:0000313" key="4">
    <source>
        <dbReference type="Proteomes" id="UP001065549"/>
    </source>
</evidence>
<evidence type="ECO:0000259" key="2">
    <source>
        <dbReference type="Pfam" id="PF01558"/>
    </source>
</evidence>
<dbReference type="Pfam" id="PF01558">
    <property type="entry name" value="POR"/>
    <property type="match status" value="1"/>
</dbReference>
<dbReference type="PANTHER" id="PTHR42730:SF1">
    <property type="entry name" value="2-OXOGLUTARATE SYNTHASE SUBUNIT KORC"/>
    <property type="match status" value="1"/>
</dbReference>
<dbReference type="InterPro" id="IPR002869">
    <property type="entry name" value="Pyrv_flavodox_OxRed_cen"/>
</dbReference>